<reference evidence="4" key="1">
    <citation type="journal article" date="2023" name="G3 (Bethesda)">
        <title>Whole genome assemblies of Zophobas morio and Tenebrio molitor.</title>
        <authorList>
            <person name="Kaur S."/>
            <person name="Stinson S.A."/>
            <person name="diCenzo G.C."/>
        </authorList>
    </citation>
    <scope>NUCLEOTIDE SEQUENCE</scope>
    <source>
        <strain evidence="4">QUZm001</strain>
    </source>
</reference>
<dbReference type="Pfam" id="PF00089">
    <property type="entry name" value="Trypsin"/>
    <property type="match status" value="1"/>
</dbReference>
<evidence type="ECO:0000313" key="5">
    <source>
        <dbReference type="Proteomes" id="UP001168821"/>
    </source>
</evidence>
<dbReference type="AlphaFoldDB" id="A0AA38IG54"/>
<proteinExistence type="predicted"/>
<feature type="domain" description="Peptidase S1" evidence="3">
    <location>
        <begin position="1"/>
        <end position="228"/>
    </location>
</feature>
<organism evidence="4 5">
    <name type="scientific">Zophobas morio</name>
    <dbReference type="NCBI Taxonomy" id="2755281"/>
    <lineage>
        <taxon>Eukaryota</taxon>
        <taxon>Metazoa</taxon>
        <taxon>Ecdysozoa</taxon>
        <taxon>Arthropoda</taxon>
        <taxon>Hexapoda</taxon>
        <taxon>Insecta</taxon>
        <taxon>Pterygota</taxon>
        <taxon>Neoptera</taxon>
        <taxon>Endopterygota</taxon>
        <taxon>Coleoptera</taxon>
        <taxon>Polyphaga</taxon>
        <taxon>Cucujiformia</taxon>
        <taxon>Tenebrionidae</taxon>
        <taxon>Zophobas</taxon>
    </lineage>
</organism>
<sequence>MNSTSNVLLLLLHFLSVLTIKFFCGGTLYNQEWVLTSGHCVYNAILFTIQLGSAKLEGEDPSRETVATSEYIIHPDFNPNTITNDIGLIKFRMPIQYTDYIRPINLPIRATQESELVISTGWGQTSDTDAQLSNVLQNVVLTSLSNEECRTVYGNQITETMICAAGNYNEGICIGDTGSPLIDHQTLWGTPTIVGISSFMSANGCENTDPSGYTRTYYYIDWIKNVTAS</sequence>
<comment type="caution">
    <text evidence="4">The sequence shown here is derived from an EMBL/GenBank/DDBJ whole genome shotgun (WGS) entry which is preliminary data.</text>
</comment>
<dbReference type="GO" id="GO:0006508">
    <property type="term" value="P:proteolysis"/>
    <property type="evidence" value="ECO:0007669"/>
    <property type="project" value="InterPro"/>
</dbReference>
<gene>
    <name evidence="4" type="ORF">Zmor_015132</name>
</gene>
<feature type="signal peptide" evidence="2">
    <location>
        <begin position="1"/>
        <end position="19"/>
    </location>
</feature>
<dbReference type="PANTHER" id="PTHR24260">
    <property type="match status" value="1"/>
</dbReference>
<dbReference type="InterPro" id="IPR001254">
    <property type="entry name" value="Trypsin_dom"/>
</dbReference>
<dbReference type="EMBL" id="JALNTZ010000004">
    <property type="protein sequence ID" value="KAJ3656027.1"/>
    <property type="molecule type" value="Genomic_DNA"/>
</dbReference>
<dbReference type="Proteomes" id="UP001168821">
    <property type="component" value="Unassembled WGS sequence"/>
</dbReference>
<evidence type="ECO:0000256" key="2">
    <source>
        <dbReference type="SAM" id="SignalP"/>
    </source>
</evidence>
<dbReference type="CDD" id="cd00190">
    <property type="entry name" value="Tryp_SPc"/>
    <property type="match status" value="1"/>
</dbReference>
<dbReference type="SUPFAM" id="SSF50494">
    <property type="entry name" value="Trypsin-like serine proteases"/>
    <property type="match status" value="1"/>
</dbReference>
<evidence type="ECO:0000313" key="4">
    <source>
        <dbReference type="EMBL" id="KAJ3656027.1"/>
    </source>
</evidence>
<dbReference type="InterPro" id="IPR043504">
    <property type="entry name" value="Peptidase_S1_PA_chymotrypsin"/>
</dbReference>
<dbReference type="PROSITE" id="PS50240">
    <property type="entry name" value="TRYPSIN_DOM"/>
    <property type="match status" value="1"/>
</dbReference>
<accession>A0AA38IG54</accession>
<dbReference type="InterPro" id="IPR009003">
    <property type="entry name" value="Peptidase_S1_PA"/>
</dbReference>
<evidence type="ECO:0000259" key="3">
    <source>
        <dbReference type="PROSITE" id="PS50240"/>
    </source>
</evidence>
<dbReference type="InterPro" id="IPR001314">
    <property type="entry name" value="Peptidase_S1A"/>
</dbReference>
<dbReference type="SMART" id="SM00020">
    <property type="entry name" value="Tryp_SPc"/>
    <property type="match status" value="1"/>
</dbReference>
<dbReference type="FunFam" id="2.40.10.10:FF:000068">
    <property type="entry name" value="transmembrane protease serine 2"/>
    <property type="match status" value="1"/>
</dbReference>
<keyword evidence="2" id="KW-0732">Signal</keyword>
<protein>
    <recommendedName>
        <fullName evidence="3">Peptidase S1 domain-containing protein</fullName>
    </recommendedName>
</protein>
<keyword evidence="5" id="KW-1185">Reference proteome</keyword>
<dbReference type="Gene3D" id="2.40.10.10">
    <property type="entry name" value="Trypsin-like serine proteases"/>
    <property type="match status" value="2"/>
</dbReference>
<dbReference type="PRINTS" id="PR00722">
    <property type="entry name" value="CHYMOTRYPSIN"/>
</dbReference>
<dbReference type="InterPro" id="IPR051333">
    <property type="entry name" value="CLIP_Serine_Protease"/>
</dbReference>
<feature type="chain" id="PRO_5041329799" description="Peptidase S1 domain-containing protein" evidence="2">
    <location>
        <begin position="20"/>
        <end position="229"/>
    </location>
</feature>
<evidence type="ECO:0000256" key="1">
    <source>
        <dbReference type="ARBA" id="ARBA00023157"/>
    </source>
</evidence>
<name>A0AA38IG54_9CUCU</name>
<dbReference type="GO" id="GO:0004252">
    <property type="term" value="F:serine-type endopeptidase activity"/>
    <property type="evidence" value="ECO:0007669"/>
    <property type="project" value="InterPro"/>
</dbReference>
<dbReference type="PANTHER" id="PTHR24260:SF136">
    <property type="entry name" value="GH08193P-RELATED"/>
    <property type="match status" value="1"/>
</dbReference>
<keyword evidence="1" id="KW-1015">Disulfide bond</keyword>